<dbReference type="Proteomes" id="UP000008909">
    <property type="component" value="Unassembled WGS sequence"/>
</dbReference>
<organism evidence="1 2">
    <name type="scientific">Clonorchis sinensis</name>
    <name type="common">Chinese liver fluke</name>
    <dbReference type="NCBI Taxonomy" id="79923"/>
    <lineage>
        <taxon>Eukaryota</taxon>
        <taxon>Metazoa</taxon>
        <taxon>Spiralia</taxon>
        <taxon>Lophotrochozoa</taxon>
        <taxon>Platyhelminthes</taxon>
        <taxon>Trematoda</taxon>
        <taxon>Digenea</taxon>
        <taxon>Opisthorchiida</taxon>
        <taxon>Opisthorchiata</taxon>
        <taxon>Opisthorchiidae</taxon>
        <taxon>Clonorchis</taxon>
    </lineage>
</organism>
<accession>G7Y3I2</accession>
<protein>
    <submittedName>
        <fullName evidence="1">Uncharacterized protein</fullName>
    </submittedName>
</protein>
<proteinExistence type="predicted"/>
<reference evidence="1" key="1">
    <citation type="journal article" date="2011" name="Genome Biol.">
        <title>The draft genome of the carcinogenic human liver fluke Clonorchis sinensis.</title>
        <authorList>
            <person name="Wang X."/>
            <person name="Chen W."/>
            <person name="Huang Y."/>
            <person name="Sun J."/>
            <person name="Men J."/>
            <person name="Liu H."/>
            <person name="Luo F."/>
            <person name="Guo L."/>
            <person name="Lv X."/>
            <person name="Deng C."/>
            <person name="Zhou C."/>
            <person name="Fan Y."/>
            <person name="Li X."/>
            <person name="Huang L."/>
            <person name="Hu Y."/>
            <person name="Liang C."/>
            <person name="Hu X."/>
            <person name="Xu J."/>
            <person name="Yu X."/>
        </authorList>
    </citation>
    <scope>NUCLEOTIDE SEQUENCE [LARGE SCALE GENOMIC DNA]</scope>
    <source>
        <strain evidence="1">Henan</strain>
    </source>
</reference>
<name>G7Y3I2_CLOSI</name>
<gene>
    <name evidence="1" type="ORF">CLF_100462</name>
</gene>
<keyword evidence="2" id="KW-1185">Reference proteome</keyword>
<evidence type="ECO:0000313" key="2">
    <source>
        <dbReference type="Proteomes" id="UP000008909"/>
    </source>
</evidence>
<dbReference type="EMBL" id="DF142841">
    <property type="protein sequence ID" value="GAA47519.1"/>
    <property type="molecule type" value="Genomic_DNA"/>
</dbReference>
<sequence length="114" mass="13351">METVVQDKPMVTDPDRYSCTTQSMAVLDQNYHLHWVIVVRGFRSTANSRVFQRKNHRENELDNKEGEIGEEQAEVCFIYMLIYLQLTYERSSFGFPPTTVVLTEDGDREKNKID</sequence>
<reference key="2">
    <citation type="submission" date="2011-10" db="EMBL/GenBank/DDBJ databases">
        <title>The genome and transcriptome sequence of Clonorchis sinensis provide insights into the carcinogenic liver fluke.</title>
        <authorList>
            <person name="Wang X."/>
            <person name="Huang Y."/>
            <person name="Chen W."/>
            <person name="Liu H."/>
            <person name="Guo L."/>
            <person name="Chen Y."/>
            <person name="Luo F."/>
            <person name="Zhou W."/>
            <person name="Sun J."/>
            <person name="Mao Q."/>
            <person name="Liang P."/>
            <person name="Zhou C."/>
            <person name="Tian Y."/>
            <person name="Men J."/>
            <person name="Lv X."/>
            <person name="Huang L."/>
            <person name="Zhou J."/>
            <person name="Hu Y."/>
            <person name="Li R."/>
            <person name="Zhang F."/>
            <person name="Lei H."/>
            <person name="Li X."/>
            <person name="Hu X."/>
            <person name="Liang C."/>
            <person name="Xu J."/>
            <person name="Wu Z."/>
            <person name="Yu X."/>
        </authorList>
    </citation>
    <scope>NUCLEOTIDE SEQUENCE</scope>
    <source>
        <strain>Henan</strain>
    </source>
</reference>
<dbReference type="AlphaFoldDB" id="G7Y3I2"/>
<evidence type="ECO:0000313" key="1">
    <source>
        <dbReference type="EMBL" id="GAA47519.1"/>
    </source>
</evidence>